<dbReference type="PANTHER" id="PTHR12598">
    <property type="entry name" value="COPPER HOMEOSTASIS PROTEIN CUTC"/>
    <property type="match status" value="1"/>
</dbReference>
<evidence type="ECO:0000256" key="1">
    <source>
        <dbReference type="ARBA" id="ARBA00007768"/>
    </source>
</evidence>
<dbReference type="Gene3D" id="3.20.20.380">
    <property type="entry name" value="Copper homeostasis (CutC) domain"/>
    <property type="match status" value="1"/>
</dbReference>
<comment type="caution">
    <text evidence="2">Once thought to be involved in copper homeostasis, experiments in E.coli have shown this is not the case.</text>
</comment>
<dbReference type="HAMAP" id="MF_00795">
    <property type="entry name" value="CutC"/>
    <property type="match status" value="1"/>
</dbReference>
<dbReference type="OrthoDB" id="9815677at2"/>
<comment type="subcellular location">
    <subcellularLocation>
        <location evidence="2">Cytoplasm</location>
    </subcellularLocation>
</comment>
<dbReference type="STRING" id="1121302.SAMN02745163_04569"/>
<organism evidence="3 4">
    <name type="scientific">Clostridium cavendishii DSM 21758</name>
    <dbReference type="NCBI Taxonomy" id="1121302"/>
    <lineage>
        <taxon>Bacteria</taxon>
        <taxon>Bacillati</taxon>
        <taxon>Bacillota</taxon>
        <taxon>Clostridia</taxon>
        <taxon>Eubacteriales</taxon>
        <taxon>Clostridiaceae</taxon>
        <taxon>Clostridium</taxon>
    </lineage>
</organism>
<dbReference type="Pfam" id="PF03932">
    <property type="entry name" value="CutC"/>
    <property type="match status" value="1"/>
</dbReference>
<evidence type="ECO:0000313" key="4">
    <source>
        <dbReference type="Proteomes" id="UP000184310"/>
    </source>
</evidence>
<sequence>MQVLKEACVGSYIQAINAEKLGADRIELCDNLNEGGTTPSLGTIKLARLKIKVPINVIIRPRGGDYIYTNDEIIIMENDIKLCKDLNVNGVVIGILNNKNEIDIENMKRLIELAKPLSITFHMAFDEIKDKKKAIDDLYTLGVDRILTKGGEVSAIKNKENLKELINYSKDRITILPGGGLTKDNYFDFVKYVGAVEVHGSRIVGNL</sequence>
<dbReference type="Proteomes" id="UP000184310">
    <property type="component" value="Unassembled WGS sequence"/>
</dbReference>
<dbReference type="InterPro" id="IPR005627">
    <property type="entry name" value="CutC-like"/>
</dbReference>
<dbReference type="PANTHER" id="PTHR12598:SF0">
    <property type="entry name" value="COPPER HOMEOSTASIS PROTEIN CUTC HOMOLOG"/>
    <property type="match status" value="1"/>
</dbReference>
<dbReference type="EMBL" id="FQZB01000037">
    <property type="protein sequence ID" value="SHK84901.1"/>
    <property type="molecule type" value="Genomic_DNA"/>
</dbReference>
<dbReference type="GO" id="GO:0005507">
    <property type="term" value="F:copper ion binding"/>
    <property type="evidence" value="ECO:0007669"/>
    <property type="project" value="TreeGrafter"/>
</dbReference>
<evidence type="ECO:0000256" key="2">
    <source>
        <dbReference type="HAMAP-Rule" id="MF_00795"/>
    </source>
</evidence>
<dbReference type="SUPFAM" id="SSF110395">
    <property type="entry name" value="CutC-like"/>
    <property type="match status" value="1"/>
</dbReference>
<dbReference type="RefSeq" id="WP_072993933.1">
    <property type="nucleotide sequence ID" value="NZ_FQZB01000037.1"/>
</dbReference>
<dbReference type="InterPro" id="IPR036822">
    <property type="entry name" value="CutC-like_dom_sf"/>
</dbReference>
<keyword evidence="2" id="KW-0963">Cytoplasm</keyword>
<reference evidence="3 4" key="1">
    <citation type="submission" date="2016-11" db="EMBL/GenBank/DDBJ databases">
        <authorList>
            <person name="Jaros S."/>
            <person name="Januszkiewicz K."/>
            <person name="Wedrychowicz H."/>
        </authorList>
    </citation>
    <scope>NUCLEOTIDE SEQUENCE [LARGE SCALE GENOMIC DNA]</scope>
    <source>
        <strain evidence="3 4">DSM 21758</strain>
    </source>
</reference>
<dbReference type="AlphaFoldDB" id="A0A1M6VU10"/>
<name>A0A1M6VU10_9CLOT</name>
<evidence type="ECO:0000313" key="3">
    <source>
        <dbReference type="EMBL" id="SHK84901.1"/>
    </source>
</evidence>
<gene>
    <name evidence="2" type="primary">cutC</name>
    <name evidence="3" type="ORF">SAMN02745163_04569</name>
</gene>
<keyword evidence="4" id="KW-1185">Reference proteome</keyword>
<proteinExistence type="inferred from homology"/>
<comment type="similarity">
    <text evidence="1 2">Belongs to the CutC family.</text>
</comment>
<accession>A0A1M6VU10</accession>
<protein>
    <recommendedName>
        <fullName evidence="2">PF03932 family protein CutC</fullName>
    </recommendedName>
</protein>
<dbReference type="GO" id="GO:0005737">
    <property type="term" value="C:cytoplasm"/>
    <property type="evidence" value="ECO:0007669"/>
    <property type="project" value="UniProtKB-SubCell"/>
</dbReference>